<dbReference type="InParanoid" id="A0A3B3HAQ4"/>
<dbReference type="STRING" id="8090.ENSORLP00000028318"/>
<dbReference type="InterPro" id="IPR013783">
    <property type="entry name" value="Ig-like_fold"/>
</dbReference>
<dbReference type="InterPro" id="IPR036179">
    <property type="entry name" value="Ig-like_dom_sf"/>
</dbReference>
<keyword evidence="4" id="KW-0677">Repeat</keyword>
<organism evidence="10 11">
    <name type="scientific">Oryzias latipes</name>
    <name type="common">Japanese rice fish</name>
    <name type="synonym">Japanese killifish</name>
    <dbReference type="NCBI Taxonomy" id="8090"/>
    <lineage>
        <taxon>Eukaryota</taxon>
        <taxon>Metazoa</taxon>
        <taxon>Chordata</taxon>
        <taxon>Craniata</taxon>
        <taxon>Vertebrata</taxon>
        <taxon>Euteleostomi</taxon>
        <taxon>Actinopterygii</taxon>
        <taxon>Neopterygii</taxon>
        <taxon>Teleostei</taxon>
        <taxon>Neoteleostei</taxon>
        <taxon>Acanthomorphata</taxon>
        <taxon>Ovalentaria</taxon>
        <taxon>Atherinomorphae</taxon>
        <taxon>Beloniformes</taxon>
        <taxon>Adrianichthyidae</taxon>
        <taxon>Oryziinae</taxon>
        <taxon>Oryzias</taxon>
    </lineage>
</organism>
<evidence type="ECO:0000256" key="2">
    <source>
        <dbReference type="ARBA" id="ARBA00022692"/>
    </source>
</evidence>
<feature type="domain" description="Ig-like" evidence="9">
    <location>
        <begin position="111"/>
        <end position="226"/>
    </location>
</feature>
<dbReference type="AlphaFoldDB" id="A0A3B3HAQ4"/>
<reference evidence="10" key="2">
    <citation type="submission" date="2025-08" db="UniProtKB">
        <authorList>
            <consortium name="Ensembl"/>
        </authorList>
    </citation>
    <scope>IDENTIFICATION</scope>
    <source>
        <strain evidence="10">Hd-rR</strain>
    </source>
</reference>
<evidence type="ECO:0000256" key="5">
    <source>
        <dbReference type="ARBA" id="ARBA00022989"/>
    </source>
</evidence>
<keyword evidence="3" id="KW-0732">Signal</keyword>
<reference evidence="10 11" key="1">
    <citation type="journal article" date="2007" name="Nature">
        <title>The medaka draft genome and insights into vertebrate genome evolution.</title>
        <authorList>
            <person name="Kasahara M."/>
            <person name="Naruse K."/>
            <person name="Sasaki S."/>
            <person name="Nakatani Y."/>
            <person name="Qu W."/>
            <person name="Ahsan B."/>
            <person name="Yamada T."/>
            <person name="Nagayasu Y."/>
            <person name="Doi K."/>
            <person name="Kasai Y."/>
            <person name="Jindo T."/>
            <person name="Kobayashi D."/>
            <person name="Shimada A."/>
            <person name="Toyoda A."/>
            <person name="Kuroki Y."/>
            <person name="Fujiyama A."/>
            <person name="Sasaki T."/>
            <person name="Shimizu A."/>
            <person name="Asakawa S."/>
            <person name="Shimizu N."/>
            <person name="Hashimoto S."/>
            <person name="Yang J."/>
            <person name="Lee Y."/>
            <person name="Matsushima K."/>
            <person name="Sugano S."/>
            <person name="Sakaizumi M."/>
            <person name="Narita T."/>
            <person name="Ohishi K."/>
            <person name="Haga S."/>
            <person name="Ohta F."/>
            <person name="Nomoto H."/>
            <person name="Nogata K."/>
            <person name="Morishita T."/>
            <person name="Endo T."/>
            <person name="Shin-I T."/>
            <person name="Takeda H."/>
            <person name="Morishita S."/>
            <person name="Kohara Y."/>
        </authorList>
    </citation>
    <scope>NUCLEOTIDE SEQUENCE [LARGE SCALE GENOMIC DNA]</scope>
    <source>
        <strain evidence="10 11">Hd-rR</strain>
    </source>
</reference>
<dbReference type="InterPro" id="IPR051102">
    <property type="entry name" value="IgSF_V-set/TM_domain"/>
</dbReference>
<comment type="subcellular location">
    <subcellularLocation>
        <location evidence="1">Membrane</location>
        <topology evidence="1">Single-pass membrane protein</topology>
    </subcellularLocation>
</comment>
<dbReference type="SUPFAM" id="SSF48726">
    <property type="entry name" value="Immunoglobulin"/>
    <property type="match status" value="2"/>
</dbReference>
<reference evidence="10" key="3">
    <citation type="submission" date="2025-09" db="UniProtKB">
        <authorList>
            <consortium name="Ensembl"/>
        </authorList>
    </citation>
    <scope>IDENTIFICATION</scope>
    <source>
        <strain evidence="10">Hd-rR</strain>
    </source>
</reference>
<evidence type="ECO:0000256" key="8">
    <source>
        <dbReference type="ARBA" id="ARBA00023319"/>
    </source>
</evidence>
<dbReference type="PANTHER" id="PTHR12207">
    <property type="entry name" value="V-SET AND TRANSMEMBRANE DOMAIN-CONTAINING PROTEIN"/>
    <property type="match status" value="1"/>
</dbReference>
<evidence type="ECO:0000256" key="7">
    <source>
        <dbReference type="ARBA" id="ARBA00023157"/>
    </source>
</evidence>
<proteinExistence type="predicted"/>
<dbReference type="SMART" id="SM00409">
    <property type="entry name" value="IG"/>
    <property type="match status" value="2"/>
</dbReference>
<dbReference type="InterPro" id="IPR007110">
    <property type="entry name" value="Ig-like_dom"/>
</dbReference>
<dbReference type="PROSITE" id="PS50835">
    <property type="entry name" value="IG_LIKE"/>
    <property type="match status" value="1"/>
</dbReference>
<dbReference type="PANTHER" id="PTHR12207:SF3">
    <property type="entry name" value="PROSTAGLANDIN F2 RECEPTOR NEGATIVE REGULATOR"/>
    <property type="match status" value="1"/>
</dbReference>
<sequence length="259" mass="28117">ARIVKVPPGPLVRVEGEPVSIRCDVTQYDGPQDKRRINIISTMESDFTDAALRSRVASSDITIQRLQDNAVELRVKAVTAQDSGTYWCRTPSTDSVTSGNYEAQVILTVIPKSLKVSPQAPPPVVPEGGDLVLACNVTRDLTHSTYLSVSWSVKKAASPEELLTFGPGEGVTVGVGVAQRFLDGGIRLLPGRNGVFQLVISRAMASDSGVYGCTGTEISEMTQTLKVFPFFPYNPEVFRRLDSDQLPILNTCILDQCFP</sequence>
<dbReference type="InterPro" id="IPR013151">
    <property type="entry name" value="Immunoglobulin_dom"/>
</dbReference>
<evidence type="ECO:0000256" key="1">
    <source>
        <dbReference type="ARBA" id="ARBA00004167"/>
    </source>
</evidence>
<keyword evidence="8" id="KW-0393">Immunoglobulin domain</keyword>
<dbReference type="Ensembl" id="ENSORLT00000038579.1">
    <property type="protein sequence ID" value="ENSORLP00000028318.1"/>
    <property type="gene ID" value="ENSORLG00000022476.1"/>
</dbReference>
<evidence type="ECO:0000313" key="11">
    <source>
        <dbReference type="Proteomes" id="UP000001038"/>
    </source>
</evidence>
<keyword evidence="2" id="KW-0812">Transmembrane</keyword>
<keyword evidence="11" id="KW-1185">Reference proteome</keyword>
<dbReference type="Gene3D" id="2.60.40.10">
    <property type="entry name" value="Immunoglobulins"/>
    <property type="match status" value="2"/>
</dbReference>
<dbReference type="GeneTree" id="ENSGT00940000158367"/>
<evidence type="ECO:0000256" key="4">
    <source>
        <dbReference type="ARBA" id="ARBA00022737"/>
    </source>
</evidence>
<evidence type="ECO:0000259" key="9">
    <source>
        <dbReference type="PROSITE" id="PS50835"/>
    </source>
</evidence>
<name>A0A3B3HAQ4_ORYLA</name>
<dbReference type="Proteomes" id="UP000001038">
    <property type="component" value="Chromosome 2"/>
</dbReference>
<evidence type="ECO:0000256" key="3">
    <source>
        <dbReference type="ARBA" id="ARBA00022729"/>
    </source>
</evidence>
<protein>
    <recommendedName>
        <fullName evidence="9">Ig-like domain-containing protein</fullName>
    </recommendedName>
</protein>
<dbReference type="InterPro" id="IPR003599">
    <property type="entry name" value="Ig_sub"/>
</dbReference>
<keyword evidence="6" id="KW-0472">Membrane</keyword>
<dbReference type="GO" id="GO:0016020">
    <property type="term" value="C:membrane"/>
    <property type="evidence" value="ECO:0000318"/>
    <property type="project" value="GO_Central"/>
</dbReference>
<dbReference type="Bgee" id="ENSORLG00000022476">
    <property type="expression patterns" value="Expressed in blastula and 11 other cell types or tissues"/>
</dbReference>
<evidence type="ECO:0000313" key="10">
    <source>
        <dbReference type="Ensembl" id="ENSORLP00000028318.1"/>
    </source>
</evidence>
<keyword evidence="5" id="KW-1133">Transmembrane helix</keyword>
<dbReference type="FunFam" id="2.60.40.10:FF:000191">
    <property type="entry name" value="Immunoglobulin superfamily member 3"/>
    <property type="match status" value="1"/>
</dbReference>
<evidence type="ECO:0000256" key="6">
    <source>
        <dbReference type="ARBA" id="ARBA00023136"/>
    </source>
</evidence>
<accession>A0A3B3HAQ4</accession>
<dbReference type="Pfam" id="PF00047">
    <property type="entry name" value="ig"/>
    <property type="match status" value="1"/>
</dbReference>
<keyword evidence="7" id="KW-1015">Disulfide bond</keyword>